<evidence type="ECO:0000256" key="12">
    <source>
        <dbReference type="ARBA" id="ARBA00023014"/>
    </source>
</evidence>
<evidence type="ECO:0000256" key="3">
    <source>
        <dbReference type="ARBA" id="ARBA00012952"/>
    </source>
</evidence>
<evidence type="ECO:0000256" key="8">
    <source>
        <dbReference type="ARBA" id="ARBA00022967"/>
    </source>
</evidence>
<keyword evidence="21" id="KW-1185">Reference proteome</keyword>
<dbReference type="Proteomes" id="UP000654075">
    <property type="component" value="Unassembled WGS sequence"/>
</dbReference>
<dbReference type="GO" id="GO:0016020">
    <property type="term" value="C:membrane"/>
    <property type="evidence" value="ECO:0007669"/>
    <property type="project" value="UniProtKB-SubCell"/>
</dbReference>
<feature type="transmembrane region" description="Helical" evidence="18">
    <location>
        <begin position="66"/>
        <end position="87"/>
    </location>
</feature>
<dbReference type="InterPro" id="IPR014349">
    <property type="entry name" value="Rieske_Fe-S_prot"/>
</dbReference>
<dbReference type="InterPro" id="IPR005805">
    <property type="entry name" value="Rieske_Fe-S_prot_C"/>
</dbReference>
<comment type="catalytic activity">
    <reaction evidence="16">
        <text>2 oxidized [plastocyanin] + a plastoquinol + 2 H(+)(in) = 2 reduced [plastocyanin] + a plastoquinone + 4 H(+)(out)</text>
        <dbReference type="Rhea" id="RHEA:22148"/>
        <dbReference type="Rhea" id="RHEA-COMP:9561"/>
        <dbReference type="Rhea" id="RHEA-COMP:9562"/>
        <dbReference type="Rhea" id="RHEA-COMP:10039"/>
        <dbReference type="Rhea" id="RHEA-COMP:10040"/>
        <dbReference type="ChEBI" id="CHEBI:15378"/>
        <dbReference type="ChEBI" id="CHEBI:17757"/>
        <dbReference type="ChEBI" id="CHEBI:29036"/>
        <dbReference type="ChEBI" id="CHEBI:49552"/>
        <dbReference type="ChEBI" id="CHEBI:62192"/>
        <dbReference type="EC" id="7.1.1.6"/>
    </reaction>
</comment>
<keyword evidence="12" id="KW-0411">Iron-sulfur</keyword>
<sequence length="489" mass="51755">MKSSTRQLRGSVLAAAGLLACVCLASITFVAPSPFRAPRAHAAVQLQAGGEYTGFVPDMQRRQLMNLVTVAASAVPVLVCLGGYLYYFYPQVGGGGGGATPCGDIAGAAIVLTDWVKNHKDNDRELVQGLKGEPYYLLSTKDGIKDFAVLSVCTHLGCVVPWVPSANKFCCPCHGSQYDENGKVVRGPAPLSLGLAHTSILENGNVAVSPWTETDFRTGLEPWWNCAPSVGAVFLKNVSSACALEERLVPDRGMASAGWIRLQGDPEDELRPLLRNSQAAQMQAGGEPDLACLQTSLKRDEIDGGQCSISINSAEKVNRIASLYTGFVPDMQRRQLMNLVNVAASAVPVLVCLGGYLYYFYPQTGGGGGGATPCGDIAGEDPQKTDDRELVQGLKGEPYYLVSTADGIKDFAILSVCTHLGCVVPWVPSANKFCCPCHGSQYDENSKVVRGPAPLSLGLAHTSVVAGMFRPGPRQTSAPVSSPGGTEWP</sequence>
<dbReference type="NCBIfam" id="NF010001">
    <property type="entry name" value="PRK13474.1"/>
    <property type="match status" value="1"/>
</dbReference>
<organism evidence="20 21">
    <name type="scientific">Polarella glacialis</name>
    <name type="common">Dinoflagellate</name>
    <dbReference type="NCBI Taxonomy" id="89957"/>
    <lineage>
        <taxon>Eukaryota</taxon>
        <taxon>Sar</taxon>
        <taxon>Alveolata</taxon>
        <taxon>Dinophyceae</taxon>
        <taxon>Suessiales</taxon>
        <taxon>Suessiaceae</taxon>
        <taxon>Polarella</taxon>
    </lineage>
</organism>
<comment type="similarity">
    <text evidence="2">Belongs to the Rieske iron-sulfur protein family.</text>
</comment>
<evidence type="ECO:0000256" key="14">
    <source>
        <dbReference type="ARBA" id="ARBA00023157"/>
    </source>
</evidence>
<proteinExistence type="inferred from homology"/>
<evidence type="ECO:0000256" key="13">
    <source>
        <dbReference type="ARBA" id="ARBA00023136"/>
    </source>
</evidence>
<keyword evidence="5 18" id="KW-0812">Transmembrane</keyword>
<gene>
    <name evidence="20" type="ORF">PGLA1383_LOCUS37542</name>
</gene>
<keyword evidence="8" id="KW-1278">Translocase</keyword>
<dbReference type="InterPro" id="IPR017941">
    <property type="entry name" value="Rieske_2Fe-2S"/>
</dbReference>
<dbReference type="Pfam" id="PF25471">
    <property type="entry name" value="TM_PetC"/>
    <property type="match status" value="2"/>
</dbReference>
<protein>
    <recommendedName>
        <fullName evidence="3">plastoquinol--plastocyanin reductase</fullName>
        <ecNumber evidence="3">7.1.1.6</ecNumber>
    </recommendedName>
</protein>
<comment type="subcellular location">
    <subcellularLocation>
        <location evidence="1">Membrane</location>
        <topology evidence="1">Single-pass membrane protein</topology>
    </subcellularLocation>
</comment>
<dbReference type="GO" id="GO:0009496">
    <property type="term" value="F:plastoquinol--plastocyanin reductase activity"/>
    <property type="evidence" value="ECO:0007669"/>
    <property type="project" value="UniProtKB-EC"/>
</dbReference>
<name>A0A813G6T4_POLGL</name>
<keyword evidence="9" id="KW-0249">Electron transport</keyword>
<evidence type="ECO:0000259" key="19">
    <source>
        <dbReference type="PROSITE" id="PS51296"/>
    </source>
</evidence>
<evidence type="ECO:0000256" key="7">
    <source>
        <dbReference type="ARBA" id="ARBA00022723"/>
    </source>
</evidence>
<feature type="region of interest" description="Disordered" evidence="17">
    <location>
        <begin position="469"/>
        <end position="489"/>
    </location>
</feature>
<evidence type="ECO:0000256" key="18">
    <source>
        <dbReference type="SAM" id="Phobius"/>
    </source>
</evidence>
<dbReference type="Pfam" id="PF00355">
    <property type="entry name" value="Rieske"/>
    <property type="match status" value="2"/>
</dbReference>
<evidence type="ECO:0000256" key="16">
    <source>
        <dbReference type="ARBA" id="ARBA00047828"/>
    </source>
</evidence>
<dbReference type="Gene3D" id="2.102.10.10">
    <property type="entry name" value="Rieske [2Fe-2S] iron-sulphur domain"/>
    <property type="match status" value="2"/>
</dbReference>
<evidence type="ECO:0000256" key="2">
    <source>
        <dbReference type="ARBA" id="ARBA00010651"/>
    </source>
</evidence>
<feature type="domain" description="Rieske" evidence="19">
    <location>
        <begin position="375"/>
        <end position="471"/>
    </location>
</feature>
<keyword evidence="6" id="KW-0001">2Fe-2S</keyword>
<dbReference type="EC" id="7.1.1.6" evidence="3"/>
<evidence type="ECO:0000256" key="17">
    <source>
        <dbReference type="SAM" id="MobiDB-lite"/>
    </source>
</evidence>
<evidence type="ECO:0000256" key="5">
    <source>
        <dbReference type="ARBA" id="ARBA00022692"/>
    </source>
</evidence>
<evidence type="ECO:0000256" key="15">
    <source>
        <dbReference type="ARBA" id="ARBA00034078"/>
    </source>
</evidence>
<dbReference type="GO" id="GO:0051537">
    <property type="term" value="F:2 iron, 2 sulfur cluster binding"/>
    <property type="evidence" value="ECO:0007669"/>
    <property type="project" value="UniProtKB-KW"/>
</dbReference>
<dbReference type="AlphaFoldDB" id="A0A813G6T4"/>
<reference evidence="20" key="1">
    <citation type="submission" date="2021-02" db="EMBL/GenBank/DDBJ databases">
        <authorList>
            <person name="Dougan E. K."/>
            <person name="Rhodes N."/>
            <person name="Thang M."/>
            <person name="Chan C."/>
        </authorList>
    </citation>
    <scope>NUCLEOTIDE SEQUENCE</scope>
</reference>
<dbReference type="Gene3D" id="1.20.5.700">
    <property type="entry name" value="Single helix bin"/>
    <property type="match status" value="2"/>
</dbReference>
<dbReference type="PRINTS" id="PR00162">
    <property type="entry name" value="RIESKE"/>
</dbReference>
<evidence type="ECO:0000256" key="10">
    <source>
        <dbReference type="ARBA" id="ARBA00022989"/>
    </source>
</evidence>
<comment type="caution">
    <text evidence="20">The sequence shown here is derived from an EMBL/GenBank/DDBJ whole genome shotgun (WGS) entry which is preliminary data.</text>
</comment>
<dbReference type="EMBL" id="CAJNNV010027266">
    <property type="protein sequence ID" value="CAE8619968.1"/>
    <property type="molecule type" value="Genomic_DNA"/>
</dbReference>
<feature type="compositionally biased region" description="Polar residues" evidence="17">
    <location>
        <begin position="474"/>
        <end position="489"/>
    </location>
</feature>
<keyword evidence="14" id="KW-1015">Disulfide bond</keyword>
<evidence type="ECO:0000256" key="4">
    <source>
        <dbReference type="ARBA" id="ARBA00022448"/>
    </source>
</evidence>
<keyword evidence="4" id="KW-0813">Transport</keyword>
<dbReference type="SUPFAM" id="SSF50022">
    <property type="entry name" value="ISP domain"/>
    <property type="match status" value="2"/>
</dbReference>
<evidence type="ECO:0000256" key="11">
    <source>
        <dbReference type="ARBA" id="ARBA00023004"/>
    </source>
</evidence>
<comment type="cofactor">
    <cofactor evidence="15">
        <name>[2Fe-2S] cluster</name>
        <dbReference type="ChEBI" id="CHEBI:190135"/>
    </cofactor>
</comment>
<feature type="domain" description="Rieske" evidence="19">
    <location>
        <begin position="112"/>
        <end position="207"/>
    </location>
</feature>
<dbReference type="InterPro" id="IPR036922">
    <property type="entry name" value="Rieske_2Fe-2S_sf"/>
</dbReference>
<keyword evidence="11" id="KW-0408">Iron</keyword>
<evidence type="ECO:0000313" key="20">
    <source>
        <dbReference type="EMBL" id="CAE8619968.1"/>
    </source>
</evidence>
<keyword evidence="7" id="KW-0479">Metal-binding</keyword>
<evidence type="ECO:0000256" key="6">
    <source>
        <dbReference type="ARBA" id="ARBA00022714"/>
    </source>
</evidence>
<feature type="transmembrane region" description="Helical" evidence="18">
    <location>
        <begin position="339"/>
        <end position="361"/>
    </location>
</feature>
<dbReference type="PROSITE" id="PS51296">
    <property type="entry name" value="RIESKE"/>
    <property type="match status" value="2"/>
</dbReference>
<accession>A0A813G6T4</accession>
<dbReference type="PANTHER" id="PTHR10134">
    <property type="entry name" value="CYTOCHROME B-C1 COMPLEX SUBUNIT RIESKE, MITOCHONDRIAL"/>
    <property type="match status" value="1"/>
</dbReference>
<dbReference type="GO" id="GO:0046872">
    <property type="term" value="F:metal ion binding"/>
    <property type="evidence" value="ECO:0007669"/>
    <property type="project" value="UniProtKB-KW"/>
</dbReference>
<evidence type="ECO:0000256" key="9">
    <source>
        <dbReference type="ARBA" id="ARBA00022982"/>
    </source>
</evidence>
<dbReference type="InterPro" id="IPR057415">
    <property type="entry name" value="TM_PetC"/>
</dbReference>
<evidence type="ECO:0000256" key="1">
    <source>
        <dbReference type="ARBA" id="ARBA00004167"/>
    </source>
</evidence>
<keyword evidence="13 18" id="KW-0472">Membrane</keyword>
<evidence type="ECO:0000313" key="21">
    <source>
        <dbReference type="Proteomes" id="UP000654075"/>
    </source>
</evidence>
<keyword evidence="10 18" id="KW-1133">Transmembrane helix</keyword>
<dbReference type="PROSITE" id="PS51257">
    <property type="entry name" value="PROKAR_LIPOPROTEIN"/>
    <property type="match status" value="1"/>
</dbReference>